<dbReference type="InterPro" id="IPR045621">
    <property type="entry name" value="BPD_transp_1_N"/>
</dbReference>
<evidence type="ECO:0000259" key="8">
    <source>
        <dbReference type="PROSITE" id="PS50928"/>
    </source>
</evidence>
<dbReference type="Pfam" id="PF00528">
    <property type="entry name" value="BPD_transp_1"/>
    <property type="match status" value="1"/>
</dbReference>
<dbReference type="SUPFAM" id="SSF161098">
    <property type="entry name" value="MetI-like"/>
    <property type="match status" value="1"/>
</dbReference>
<dbReference type="InterPro" id="IPR000515">
    <property type="entry name" value="MetI-like"/>
</dbReference>
<keyword evidence="6 7" id="KW-0472">Membrane</keyword>
<dbReference type="EMBL" id="CAFBLP010000012">
    <property type="protein sequence ID" value="CAB4868983.1"/>
    <property type="molecule type" value="Genomic_DNA"/>
</dbReference>
<organism evidence="9">
    <name type="scientific">freshwater metagenome</name>
    <dbReference type="NCBI Taxonomy" id="449393"/>
    <lineage>
        <taxon>unclassified sequences</taxon>
        <taxon>metagenomes</taxon>
        <taxon>ecological metagenomes</taxon>
    </lineage>
</organism>
<dbReference type="AlphaFoldDB" id="A0A6J7DNT8"/>
<evidence type="ECO:0000256" key="6">
    <source>
        <dbReference type="ARBA" id="ARBA00023136"/>
    </source>
</evidence>
<protein>
    <submittedName>
        <fullName evidence="9">Unannotated protein</fullName>
    </submittedName>
</protein>
<feature type="domain" description="ABC transmembrane type-1" evidence="8">
    <location>
        <begin position="97"/>
        <end position="323"/>
    </location>
</feature>
<evidence type="ECO:0000256" key="3">
    <source>
        <dbReference type="ARBA" id="ARBA00022475"/>
    </source>
</evidence>
<comment type="subcellular location">
    <subcellularLocation>
        <location evidence="1">Cell membrane</location>
        <topology evidence="1">Multi-pass membrane protein</topology>
    </subcellularLocation>
</comment>
<dbReference type="InterPro" id="IPR035906">
    <property type="entry name" value="MetI-like_sf"/>
</dbReference>
<dbReference type="Gene3D" id="1.10.3720.10">
    <property type="entry name" value="MetI-like"/>
    <property type="match status" value="1"/>
</dbReference>
<gene>
    <name evidence="9" type="ORF">UFOPK3376_00705</name>
</gene>
<dbReference type="CDD" id="cd06261">
    <property type="entry name" value="TM_PBP2"/>
    <property type="match status" value="1"/>
</dbReference>
<keyword evidence="2" id="KW-0813">Transport</keyword>
<feature type="transmembrane region" description="Helical" evidence="7">
    <location>
        <begin position="304"/>
        <end position="330"/>
    </location>
</feature>
<dbReference type="PROSITE" id="PS50928">
    <property type="entry name" value="ABC_TM1"/>
    <property type="match status" value="1"/>
</dbReference>
<evidence type="ECO:0000256" key="2">
    <source>
        <dbReference type="ARBA" id="ARBA00022448"/>
    </source>
</evidence>
<evidence type="ECO:0000313" key="9">
    <source>
        <dbReference type="EMBL" id="CAB4868983.1"/>
    </source>
</evidence>
<keyword evidence="5 7" id="KW-1133">Transmembrane helix</keyword>
<evidence type="ECO:0000256" key="4">
    <source>
        <dbReference type="ARBA" id="ARBA00022692"/>
    </source>
</evidence>
<evidence type="ECO:0000256" key="1">
    <source>
        <dbReference type="ARBA" id="ARBA00004651"/>
    </source>
</evidence>
<dbReference type="Pfam" id="PF19300">
    <property type="entry name" value="BPD_transp_1_N"/>
    <property type="match status" value="1"/>
</dbReference>
<proteinExistence type="predicted"/>
<reference evidence="9" key="1">
    <citation type="submission" date="2020-05" db="EMBL/GenBank/DDBJ databases">
        <authorList>
            <person name="Chiriac C."/>
            <person name="Salcher M."/>
            <person name="Ghai R."/>
            <person name="Kavagutti S V."/>
        </authorList>
    </citation>
    <scope>NUCLEOTIDE SEQUENCE</scope>
</reference>
<dbReference type="GO" id="GO:0005886">
    <property type="term" value="C:plasma membrane"/>
    <property type="evidence" value="ECO:0007669"/>
    <property type="project" value="UniProtKB-SubCell"/>
</dbReference>
<dbReference type="PANTHER" id="PTHR43163">
    <property type="entry name" value="DIPEPTIDE TRANSPORT SYSTEM PERMEASE PROTEIN DPPB-RELATED"/>
    <property type="match status" value="1"/>
</dbReference>
<feature type="transmembrane region" description="Helical" evidence="7">
    <location>
        <begin position="204"/>
        <end position="223"/>
    </location>
</feature>
<dbReference type="PANTHER" id="PTHR43163:SF6">
    <property type="entry name" value="DIPEPTIDE TRANSPORT SYSTEM PERMEASE PROTEIN DPPB-RELATED"/>
    <property type="match status" value="1"/>
</dbReference>
<evidence type="ECO:0000256" key="5">
    <source>
        <dbReference type="ARBA" id="ARBA00022989"/>
    </source>
</evidence>
<feature type="transmembrane region" description="Helical" evidence="7">
    <location>
        <begin position="103"/>
        <end position="124"/>
    </location>
</feature>
<keyword evidence="4 7" id="KW-0812">Transmembrane</keyword>
<sequence>MKRYLARRMAVMPFLLFGIASIVFLVSRMTPGDPLVTIVGERNLNNPEIVAAAKAQWGLDQSMPQQYASFMKNLVKGNLGTSFSTRQPVMHDLWERLPATLELTIYALLGGVTVGIVLGVLAARHRNKFIDHVSRFFALIGSSLPAFWAGLLLLYVFYARLGWLPGPGRIDPRGLAPNKVTGFYTVDSLLQGDFGLFKDSVMHLILPATVLGWGVVGIVSRLVRASLLDEFSMDYVRVARAMGLRERTVVNTHALRNALLPTITIVAFTFAFLLTGAVLTETVFSWPGVGSYAVNASRTLDYPAIIGVTLLGGTAFLLTNLISDIAYAFADPRIRLS</sequence>
<dbReference type="GO" id="GO:0071916">
    <property type="term" value="F:dipeptide transmembrane transporter activity"/>
    <property type="evidence" value="ECO:0007669"/>
    <property type="project" value="TreeGrafter"/>
</dbReference>
<evidence type="ECO:0000256" key="7">
    <source>
        <dbReference type="SAM" id="Phobius"/>
    </source>
</evidence>
<keyword evidence="3" id="KW-1003">Cell membrane</keyword>
<feature type="transmembrane region" description="Helical" evidence="7">
    <location>
        <begin position="258"/>
        <end position="284"/>
    </location>
</feature>
<feature type="transmembrane region" description="Helical" evidence="7">
    <location>
        <begin position="136"/>
        <end position="158"/>
    </location>
</feature>
<name>A0A6J7DNT8_9ZZZZ</name>
<accession>A0A6J7DNT8</accession>